<gene>
    <name evidence="1" type="ORF">NCTC12877_00825</name>
</gene>
<accession>A0A378QXV4</accession>
<dbReference type="STRING" id="1122244.GCA_000426885_00670"/>
<dbReference type="AlphaFoldDB" id="A0A378QXV4"/>
<sequence>MSCGCRDVLSTSFNNANFGVQSQPHKAYGNQLQLTIRHKRANHLFVVLAHAGFGNVGDKTYTLQNEKVPRFSVRGKPVEP</sequence>
<keyword evidence="2" id="KW-1185">Reference proteome</keyword>
<proteinExistence type="predicted"/>
<dbReference type="Proteomes" id="UP000254065">
    <property type="component" value="Unassembled WGS sequence"/>
</dbReference>
<dbReference type="EMBL" id="UGQB01000004">
    <property type="protein sequence ID" value="STZ07846.1"/>
    <property type="molecule type" value="Genomic_DNA"/>
</dbReference>
<name>A0A378QXV4_9GAMM</name>
<evidence type="ECO:0000313" key="1">
    <source>
        <dbReference type="EMBL" id="STZ07846.1"/>
    </source>
</evidence>
<protein>
    <submittedName>
        <fullName evidence="1">Uncharacterized protein</fullName>
    </submittedName>
</protein>
<organism evidence="1 2">
    <name type="scientific">Moraxella caprae</name>
    <dbReference type="NCBI Taxonomy" id="90240"/>
    <lineage>
        <taxon>Bacteria</taxon>
        <taxon>Pseudomonadati</taxon>
        <taxon>Pseudomonadota</taxon>
        <taxon>Gammaproteobacteria</taxon>
        <taxon>Moraxellales</taxon>
        <taxon>Moraxellaceae</taxon>
        <taxon>Moraxella</taxon>
    </lineage>
</organism>
<evidence type="ECO:0000313" key="2">
    <source>
        <dbReference type="Proteomes" id="UP000254065"/>
    </source>
</evidence>
<reference evidence="1 2" key="1">
    <citation type="submission" date="2018-06" db="EMBL/GenBank/DDBJ databases">
        <authorList>
            <consortium name="Pathogen Informatics"/>
            <person name="Doyle S."/>
        </authorList>
    </citation>
    <scope>NUCLEOTIDE SEQUENCE [LARGE SCALE GENOMIC DNA]</scope>
    <source>
        <strain evidence="1 2">NCTC12877</strain>
    </source>
</reference>